<evidence type="ECO:0000259" key="3">
    <source>
        <dbReference type="Pfam" id="PF02221"/>
    </source>
</evidence>
<evidence type="ECO:0000256" key="1">
    <source>
        <dbReference type="ARBA" id="ARBA00022729"/>
    </source>
</evidence>
<dbReference type="PANTHER" id="PTHR17357">
    <property type="entry name" value="GM2 GANGLIOSIDE ACTIVATOR PROTEIN"/>
    <property type="match status" value="1"/>
</dbReference>
<dbReference type="GO" id="GO:0006689">
    <property type="term" value="P:ganglioside catabolic process"/>
    <property type="evidence" value="ECO:0007669"/>
    <property type="project" value="InterPro"/>
</dbReference>
<dbReference type="SUPFAM" id="SSF63707">
    <property type="entry name" value="Ganglioside M2 (gm2) activator"/>
    <property type="match status" value="1"/>
</dbReference>
<feature type="domain" description="MD-2-related lipid-recognition" evidence="3">
    <location>
        <begin position="24"/>
        <end position="186"/>
    </location>
</feature>
<reference evidence="5" key="1">
    <citation type="submission" date="2025-08" db="UniProtKB">
        <authorList>
            <consortium name="RefSeq"/>
        </authorList>
    </citation>
    <scope>IDENTIFICATION</scope>
</reference>
<dbReference type="GO" id="GO:0009898">
    <property type="term" value="C:cytoplasmic side of plasma membrane"/>
    <property type="evidence" value="ECO:0007669"/>
    <property type="project" value="TreeGrafter"/>
</dbReference>
<dbReference type="GO" id="GO:0008047">
    <property type="term" value="F:enzyme activator activity"/>
    <property type="evidence" value="ECO:0007669"/>
    <property type="project" value="InterPro"/>
</dbReference>
<name>A0AAJ6QV40_9ACAR</name>
<dbReference type="KEGG" id="goe:100906073"/>
<dbReference type="RefSeq" id="XP_003744772.1">
    <property type="nucleotide sequence ID" value="XM_003744724.2"/>
</dbReference>
<dbReference type="AlphaFoldDB" id="A0AAJ6QV40"/>
<proteinExistence type="predicted"/>
<evidence type="ECO:0000256" key="2">
    <source>
        <dbReference type="SAM" id="SignalP"/>
    </source>
</evidence>
<dbReference type="Gene3D" id="2.70.220.10">
    <property type="entry name" value="Ganglioside GM2 activator"/>
    <property type="match status" value="1"/>
</dbReference>
<gene>
    <name evidence="5" type="primary">LOC100906073</name>
</gene>
<dbReference type="PANTHER" id="PTHR17357:SF0">
    <property type="entry name" value="GANGLIOSIDE GM2 ACTIVATOR"/>
    <property type="match status" value="1"/>
</dbReference>
<keyword evidence="4" id="KW-1185">Reference proteome</keyword>
<dbReference type="InterPro" id="IPR028996">
    <property type="entry name" value="GM2-AP"/>
</dbReference>
<feature type="signal peptide" evidence="2">
    <location>
        <begin position="1"/>
        <end position="21"/>
    </location>
</feature>
<protein>
    <submittedName>
        <fullName evidence="5">Ganglioside GM2 activator</fullName>
    </submittedName>
</protein>
<dbReference type="InterPro" id="IPR003172">
    <property type="entry name" value="ML_dom"/>
</dbReference>
<sequence>MSCIMMKFFILFCFLLGAASAQRVTFKNCESDKSGYGTVNVIDIKDPILFPSNVSADIDIEVTKAFPEGATVQLTVYRVFRLFGKDRHIKIPCVMKAGSCEYDVCKLLLKSSKPGATFDLCTVWPEGKPCVCPIPETNLRKENASLSFPTLPGLAKFLVSGNYAVNAKFIDPSDKQSFFCLDIKATLG</sequence>
<dbReference type="GeneID" id="100906073"/>
<dbReference type="Proteomes" id="UP000694867">
    <property type="component" value="Unplaced"/>
</dbReference>
<keyword evidence="1 2" id="KW-0732">Signal</keyword>
<evidence type="ECO:0000313" key="5">
    <source>
        <dbReference type="RefSeq" id="XP_003744772.1"/>
    </source>
</evidence>
<organism evidence="4 5">
    <name type="scientific">Galendromus occidentalis</name>
    <name type="common">western predatory mite</name>
    <dbReference type="NCBI Taxonomy" id="34638"/>
    <lineage>
        <taxon>Eukaryota</taxon>
        <taxon>Metazoa</taxon>
        <taxon>Ecdysozoa</taxon>
        <taxon>Arthropoda</taxon>
        <taxon>Chelicerata</taxon>
        <taxon>Arachnida</taxon>
        <taxon>Acari</taxon>
        <taxon>Parasitiformes</taxon>
        <taxon>Mesostigmata</taxon>
        <taxon>Gamasina</taxon>
        <taxon>Phytoseioidea</taxon>
        <taxon>Phytoseiidae</taxon>
        <taxon>Typhlodrominae</taxon>
        <taxon>Galendromus</taxon>
    </lineage>
</organism>
<dbReference type="GO" id="GO:0005319">
    <property type="term" value="F:lipid transporter activity"/>
    <property type="evidence" value="ECO:0007669"/>
    <property type="project" value="TreeGrafter"/>
</dbReference>
<dbReference type="InterPro" id="IPR036846">
    <property type="entry name" value="GM2-AP_sf"/>
</dbReference>
<evidence type="ECO:0000313" key="4">
    <source>
        <dbReference type="Proteomes" id="UP000694867"/>
    </source>
</evidence>
<accession>A0AAJ6QV40</accession>
<dbReference type="Pfam" id="PF02221">
    <property type="entry name" value="E1_DerP2_DerF2"/>
    <property type="match status" value="1"/>
</dbReference>
<feature type="chain" id="PRO_5042535729" evidence="2">
    <location>
        <begin position="22"/>
        <end position="188"/>
    </location>
</feature>